<organism evidence="3 4">
    <name type="scientific">Linnemannia gamsii</name>
    <dbReference type="NCBI Taxonomy" id="64522"/>
    <lineage>
        <taxon>Eukaryota</taxon>
        <taxon>Fungi</taxon>
        <taxon>Fungi incertae sedis</taxon>
        <taxon>Mucoromycota</taxon>
        <taxon>Mortierellomycotina</taxon>
        <taxon>Mortierellomycetes</taxon>
        <taxon>Mortierellales</taxon>
        <taxon>Mortierellaceae</taxon>
        <taxon>Linnemannia</taxon>
    </lineage>
</organism>
<keyword evidence="4" id="KW-1185">Reference proteome</keyword>
<dbReference type="EMBL" id="JAAAIM010000599">
    <property type="protein sequence ID" value="KAG0286159.1"/>
    <property type="molecule type" value="Genomic_DNA"/>
</dbReference>
<evidence type="ECO:0000313" key="3">
    <source>
        <dbReference type="EMBL" id="KAG0286159.1"/>
    </source>
</evidence>
<feature type="chain" id="PRO_5047009400" description="Secreted protein" evidence="2">
    <location>
        <begin position="23"/>
        <end position="125"/>
    </location>
</feature>
<proteinExistence type="predicted"/>
<feature type="region of interest" description="Disordered" evidence="1">
    <location>
        <begin position="77"/>
        <end position="98"/>
    </location>
</feature>
<evidence type="ECO:0000256" key="1">
    <source>
        <dbReference type="SAM" id="MobiDB-lite"/>
    </source>
</evidence>
<evidence type="ECO:0000313" key="4">
    <source>
        <dbReference type="Proteomes" id="UP001194696"/>
    </source>
</evidence>
<sequence length="125" mass="14003">MQFKTATSIVLMATLMSLQAQAAPVAQDTNSVGIANPAPQSLATSLSSTPHIQDWKKPQTWDTNEADLNIPADLNIQADPNATDEDENAKWGGGGGHWPWWNGGWGNNWWGNNWWSRPWSWNCWW</sequence>
<gene>
    <name evidence="3" type="ORF">BGZ96_009666</name>
</gene>
<feature type="region of interest" description="Disordered" evidence="1">
    <location>
        <begin position="35"/>
        <end position="61"/>
    </location>
</feature>
<accession>A0ABQ7JXR0</accession>
<reference evidence="3 4" key="1">
    <citation type="journal article" date="2020" name="Fungal Divers.">
        <title>Resolving the Mortierellaceae phylogeny through synthesis of multi-gene phylogenetics and phylogenomics.</title>
        <authorList>
            <person name="Vandepol N."/>
            <person name="Liber J."/>
            <person name="Desiro A."/>
            <person name="Na H."/>
            <person name="Kennedy M."/>
            <person name="Barry K."/>
            <person name="Grigoriev I.V."/>
            <person name="Miller A.N."/>
            <person name="O'Donnell K."/>
            <person name="Stajich J.E."/>
            <person name="Bonito G."/>
        </authorList>
    </citation>
    <scope>NUCLEOTIDE SEQUENCE [LARGE SCALE GENOMIC DNA]</scope>
    <source>
        <strain evidence="3 4">AD045</strain>
    </source>
</reference>
<comment type="caution">
    <text evidence="3">The sequence shown here is derived from an EMBL/GenBank/DDBJ whole genome shotgun (WGS) entry which is preliminary data.</text>
</comment>
<protein>
    <recommendedName>
        <fullName evidence="5">Secreted protein</fullName>
    </recommendedName>
</protein>
<evidence type="ECO:0008006" key="5">
    <source>
        <dbReference type="Google" id="ProtNLM"/>
    </source>
</evidence>
<name>A0ABQ7JXR0_9FUNG</name>
<feature type="signal peptide" evidence="2">
    <location>
        <begin position="1"/>
        <end position="22"/>
    </location>
</feature>
<feature type="compositionally biased region" description="Polar residues" evidence="1">
    <location>
        <begin position="35"/>
        <end position="51"/>
    </location>
</feature>
<evidence type="ECO:0000256" key="2">
    <source>
        <dbReference type="SAM" id="SignalP"/>
    </source>
</evidence>
<dbReference type="Proteomes" id="UP001194696">
    <property type="component" value="Unassembled WGS sequence"/>
</dbReference>
<keyword evidence="2" id="KW-0732">Signal</keyword>